<evidence type="ECO:0000313" key="4">
    <source>
        <dbReference type="Proteomes" id="UP000782610"/>
    </source>
</evidence>
<feature type="region of interest" description="Disordered" evidence="1">
    <location>
        <begin position="454"/>
        <end position="475"/>
    </location>
</feature>
<name>A0A933L692_9HYPH</name>
<feature type="transmembrane region" description="Helical" evidence="2">
    <location>
        <begin position="398"/>
        <end position="416"/>
    </location>
</feature>
<feature type="transmembrane region" description="Helical" evidence="2">
    <location>
        <begin position="156"/>
        <end position="187"/>
    </location>
</feature>
<feature type="transmembrane region" description="Helical" evidence="2">
    <location>
        <begin position="101"/>
        <end position="121"/>
    </location>
</feature>
<feature type="transmembrane region" description="Helical" evidence="2">
    <location>
        <begin position="12"/>
        <end position="31"/>
    </location>
</feature>
<feature type="transmembrane region" description="Helical" evidence="2">
    <location>
        <begin position="127"/>
        <end position="144"/>
    </location>
</feature>
<dbReference type="AlphaFoldDB" id="A0A933L692"/>
<dbReference type="Proteomes" id="UP000782610">
    <property type="component" value="Unassembled WGS sequence"/>
</dbReference>
<evidence type="ECO:0000256" key="1">
    <source>
        <dbReference type="SAM" id="MobiDB-lite"/>
    </source>
</evidence>
<keyword evidence="2" id="KW-0472">Membrane</keyword>
<reference evidence="3" key="1">
    <citation type="submission" date="2020-07" db="EMBL/GenBank/DDBJ databases">
        <title>Huge and variable diversity of episymbiotic CPR bacteria and DPANN archaea in groundwater ecosystems.</title>
        <authorList>
            <person name="He C.Y."/>
            <person name="Keren R."/>
            <person name="Whittaker M."/>
            <person name="Farag I.F."/>
            <person name="Doudna J."/>
            <person name="Cate J.H.D."/>
            <person name="Banfield J.F."/>
        </authorList>
    </citation>
    <scope>NUCLEOTIDE SEQUENCE</scope>
    <source>
        <strain evidence="3">NC_groundwater_1586_Pr3_B-0.1um_66_15</strain>
    </source>
</reference>
<evidence type="ECO:0000256" key="2">
    <source>
        <dbReference type="SAM" id="Phobius"/>
    </source>
</evidence>
<feature type="transmembrane region" description="Helical" evidence="2">
    <location>
        <begin position="76"/>
        <end position="94"/>
    </location>
</feature>
<dbReference type="EMBL" id="JACRAF010000045">
    <property type="protein sequence ID" value="MBI4923141.1"/>
    <property type="molecule type" value="Genomic_DNA"/>
</dbReference>
<feature type="transmembrane region" description="Helical" evidence="2">
    <location>
        <begin position="423"/>
        <end position="441"/>
    </location>
</feature>
<organism evidence="3 4">
    <name type="scientific">Devosia nanyangense</name>
    <dbReference type="NCBI Taxonomy" id="1228055"/>
    <lineage>
        <taxon>Bacteria</taxon>
        <taxon>Pseudomonadati</taxon>
        <taxon>Pseudomonadota</taxon>
        <taxon>Alphaproteobacteria</taxon>
        <taxon>Hyphomicrobiales</taxon>
        <taxon>Devosiaceae</taxon>
        <taxon>Devosia</taxon>
    </lineage>
</organism>
<proteinExistence type="predicted"/>
<feature type="transmembrane region" description="Helical" evidence="2">
    <location>
        <begin position="372"/>
        <end position="392"/>
    </location>
</feature>
<sequence length="475" mass="51140">MPSTPNRAWPLLLALPSLLIYGIVHLAVWPAQMSPDSIDQWGQMTSWQWDDVHPVSATLINYLAFLVYPSPASVAIAQYVALSLVTGLLFAETIKWGVRPVFAVIAALLFPLFLPNALMVTTLWKDVPFGICVLLLTGLTLSAVRQRWSIGRWHWAAMIAAGVVMVAVRHNGIIATALFFAIVALAIRPARLPASVGLAVQLVAFAATKTVLLALLNAQPQPAELRAIVTLPFLGAALEQNLIDDPADRQMLLDIAPLDAWAAIPCGTAVPFYFREPRLDREKLALHATEMFGLALRTAMAHRRAFLEQELCMTGLFWRPWATPGERLRIAPLGIAALPENAALGLAEASRLPALRTWIAAVHKSVFVNSTVYNRPATMLIAAAVVLAAIGWLIHRGLWVLALPAALNVVSLAALIQSQEYRFVWPSVAASLFIILFGLGLPASGRFGRRAAATGSPASASDHGSTPATVSAGAE</sequence>
<evidence type="ECO:0000313" key="3">
    <source>
        <dbReference type="EMBL" id="MBI4923141.1"/>
    </source>
</evidence>
<protein>
    <submittedName>
        <fullName evidence="3">Uncharacterized protein</fullName>
    </submittedName>
</protein>
<keyword evidence="2" id="KW-0812">Transmembrane</keyword>
<comment type="caution">
    <text evidence="3">The sequence shown here is derived from an EMBL/GenBank/DDBJ whole genome shotgun (WGS) entry which is preliminary data.</text>
</comment>
<feature type="compositionally biased region" description="Polar residues" evidence="1">
    <location>
        <begin position="456"/>
        <end position="469"/>
    </location>
</feature>
<feature type="transmembrane region" description="Helical" evidence="2">
    <location>
        <begin position="199"/>
        <end position="218"/>
    </location>
</feature>
<keyword evidence="2" id="KW-1133">Transmembrane helix</keyword>
<gene>
    <name evidence="3" type="ORF">HY834_15460</name>
</gene>
<accession>A0A933L692</accession>